<gene>
    <name evidence="2" type="ORF">DSM112329_00219</name>
</gene>
<evidence type="ECO:0008006" key="3">
    <source>
        <dbReference type="Google" id="ProtNLM"/>
    </source>
</evidence>
<dbReference type="EMBL" id="CP114014">
    <property type="protein sequence ID" value="XAY03404.1"/>
    <property type="molecule type" value="Genomic_DNA"/>
</dbReference>
<feature type="transmembrane region" description="Helical" evidence="1">
    <location>
        <begin position="26"/>
        <end position="46"/>
    </location>
</feature>
<evidence type="ECO:0000256" key="1">
    <source>
        <dbReference type="SAM" id="Phobius"/>
    </source>
</evidence>
<accession>A0AAU7AP31</accession>
<protein>
    <recommendedName>
        <fullName evidence="3">DUF4190 domain-containing protein</fullName>
    </recommendedName>
</protein>
<keyword evidence="1" id="KW-1133">Transmembrane helix</keyword>
<keyword evidence="1" id="KW-0472">Membrane</keyword>
<dbReference type="KEGG" id="parq:DSM112329_00219"/>
<reference evidence="2" key="1">
    <citation type="submission" date="2022-12" db="EMBL/GenBank/DDBJ databases">
        <title>Paraconexibacter alkalitolerans sp. nov. and Baekduia alba sp. nov., isolated from soil and emended description of the genera Paraconexibacter (Chun et al., 2020) and Baekduia (An et al., 2020).</title>
        <authorList>
            <person name="Vieira S."/>
            <person name="Huber K.J."/>
            <person name="Geppert A."/>
            <person name="Wolf J."/>
            <person name="Neumann-Schaal M."/>
            <person name="Muesken M."/>
            <person name="Overmann J."/>
        </authorList>
    </citation>
    <scope>NUCLEOTIDE SEQUENCE</scope>
    <source>
        <strain evidence="2">AEG42_29</strain>
    </source>
</reference>
<evidence type="ECO:0000313" key="2">
    <source>
        <dbReference type="EMBL" id="XAY03404.1"/>
    </source>
</evidence>
<proteinExistence type="predicted"/>
<keyword evidence="1" id="KW-0812">Transmembrane</keyword>
<feature type="transmembrane region" description="Helical" evidence="1">
    <location>
        <begin position="96"/>
        <end position="118"/>
    </location>
</feature>
<dbReference type="AlphaFoldDB" id="A0AAU7AP31"/>
<organism evidence="2">
    <name type="scientific">Paraconexibacter sp. AEG42_29</name>
    <dbReference type="NCBI Taxonomy" id="2997339"/>
    <lineage>
        <taxon>Bacteria</taxon>
        <taxon>Bacillati</taxon>
        <taxon>Actinomycetota</taxon>
        <taxon>Thermoleophilia</taxon>
        <taxon>Solirubrobacterales</taxon>
        <taxon>Paraconexibacteraceae</taxon>
        <taxon>Paraconexibacter</taxon>
    </lineage>
</organism>
<dbReference type="RefSeq" id="WP_354699961.1">
    <property type="nucleotide sequence ID" value="NZ_CP114014.1"/>
</dbReference>
<feature type="transmembrane region" description="Helical" evidence="1">
    <location>
        <begin position="58"/>
        <end position="84"/>
    </location>
</feature>
<name>A0AAU7AP31_9ACTN</name>
<sequence>MDRAASHEPDPDDGLRDRARRLRWRLSGAWQLPAFAVCTVLGTVTLHQLPIAGEGTGVVAAFLLAGMANLVVLAVAGPAGGWLLRRRSTSLPKAIAVDRAASLSLVGMLGLLLALGVLHHGAVVDASGNDERQLAAARAWVQANGEPEFVRHLDRANVWKPADFLYRTCFAGDDPAKNLCLYVDLSGERGDGVVVTRDNDQQPNAVLAGVDNPGRRGR</sequence>